<feature type="domain" description="RxLR effector PexRD54 WY" evidence="8">
    <location>
        <begin position="154"/>
        <end position="194"/>
    </location>
</feature>
<dbReference type="eggNOG" id="ENOG502RFUX">
    <property type="taxonomic scope" value="Eukaryota"/>
</dbReference>
<evidence type="ECO:0000313" key="9">
    <source>
        <dbReference type="EnsemblProtists" id="Phyra78008"/>
    </source>
</evidence>
<dbReference type="VEuPathDB" id="FungiDB:KRP22_10323"/>
<proteinExistence type="inferred from homology"/>
<keyword evidence="5 7" id="KW-0732">Signal</keyword>
<evidence type="ECO:0000256" key="7">
    <source>
        <dbReference type="SAM" id="SignalP"/>
    </source>
</evidence>
<keyword evidence="4" id="KW-0964">Secreted</keyword>
<dbReference type="GO" id="GO:0043657">
    <property type="term" value="C:host cell"/>
    <property type="evidence" value="ECO:0007669"/>
    <property type="project" value="UniProtKB-SubCell"/>
</dbReference>
<reference evidence="10" key="1">
    <citation type="journal article" date="2006" name="Science">
        <title>Phytophthora genome sequences uncover evolutionary origins and mechanisms of pathogenesis.</title>
        <authorList>
            <person name="Tyler B.M."/>
            <person name="Tripathy S."/>
            <person name="Zhang X."/>
            <person name="Dehal P."/>
            <person name="Jiang R.H."/>
            <person name="Aerts A."/>
            <person name="Arredondo F.D."/>
            <person name="Baxter L."/>
            <person name="Bensasson D."/>
            <person name="Beynon J.L."/>
            <person name="Chapman J."/>
            <person name="Damasceno C.M."/>
            <person name="Dorrance A.E."/>
            <person name="Dou D."/>
            <person name="Dickerman A.W."/>
            <person name="Dubchak I.L."/>
            <person name="Garbelotto M."/>
            <person name="Gijzen M."/>
            <person name="Gordon S.G."/>
            <person name="Govers F."/>
            <person name="Grunwald N.J."/>
            <person name="Huang W."/>
            <person name="Ivors K.L."/>
            <person name="Jones R.W."/>
            <person name="Kamoun S."/>
            <person name="Krampis K."/>
            <person name="Lamour K.H."/>
            <person name="Lee M.K."/>
            <person name="McDonald W.H."/>
            <person name="Medina M."/>
            <person name="Meijer H.J."/>
            <person name="Nordberg E.K."/>
            <person name="Maclean D.J."/>
            <person name="Ospina-Giraldo M.D."/>
            <person name="Morris P.F."/>
            <person name="Phuntumart V."/>
            <person name="Putnam N.H."/>
            <person name="Rash S."/>
            <person name="Rose J.K."/>
            <person name="Sakihama Y."/>
            <person name="Salamov A.A."/>
            <person name="Savidor A."/>
            <person name="Scheuring C.F."/>
            <person name="Smith B.M."/>
            <person name="Sobral B.W."/>
            <person name="Terry A."/>
            <person name="Torto-Alalibo T.A."/>
            <person name="Win J."/>
            <person name="Xu Z."/>
            <person name="Zhang H."/>
            <person name="Grigoriev I.V."/>
            <person name="Rokhsar D.S."/>
            <person name="Boore J.L."/>
        </authorList>
    </citation>
    <scope>NUCLEOTIDE SEQUENCE [LARGE SCALE GENOMIC DNA]</scope>
    <source>
        <strain evidence="10">Pr102</strain>
    </source>
</reference>
<keyword evidence="6" id="KW-0843">Virulence</keyword>
<name>H3GN54_PHYRM</name>
<feature type="signal peptide" evidence="7">
    <location>
        <begin position="1"/>
        <end position="17"/>
    </location>
</feature>
<comment type="subcellular location">
    <subcellularLocation>
        <location evidence="1">Host cell</location>
    </subcellularLocation>
    <subcellularLocation>
        <location evidence="2">Secreted</location>
    </subcellularLocation>
</comment>
<dbReference type="VEuPathDB" id="FungiDB:KRP23_209"/>
<accession>H3GN54</accession>
<dbReference type="GO" id="GO:0005576">
    <property type="term" value="C:extracellular region"/>
    <property type="evidence" value="ECO:0007669"/>
    <property type="project" value="UniProtKB-SubCell"/>
</dbReference>
<evidence type="ECO:0000256" key="5">
    <source>
        <dbReference type="ARBA" id="ARBA00022729"/>
    </source>
</evidence>
<dbReference type="Pfam" id="PF22748">
    <property type="entry name" value="PexRD54_WY"/>
    <property type="match status" value="4"/>
</dbReference>
<comment type="similarity">
    <text evidence="3">Belongs to the RxLR effector family.</text>
</comment>
<dbReference type="AlphaFoldDB" id="H3GN54"/>
<keyword evidence="10" id="KW-1185">Reference proteome</keyword>
<protein>
    <recommendedName>
        <fullName evidence="8">RxLR effector PexRD54 WY domain-containing protein</fullName>
    </recommendedName>
</protein>
<dbReference type="HOGENOM" id="CLU_021192_3_0_1"/>
<dbReference type="EMBL" id="DS566025">
    <property type="status" value="NOT_ANNOTATED_CDS"/>
    <property type="molecule type" value="Genomic_DNA"/>
</dbReference>
<evidence type="ECO:0000259" key="8">
    <source>
        <dbReference type="Pfam" id="PF22748"/>
    </source>
</evidence>
<dbReference type="InParanoid" id="H3GN54"/>
<organism evidence="9 10">
    <name type="scientific">Phytophthora ramorum</name>
    <name type="common">Sudden oak death agent</name>
    <dbReference type="NCBI Taxonomy" id="164328"/>
    <lineage>
        <taxon>Eukaryota</taxon>
        <taxon>Sar</taxon>
        <taxon>Stramenopiles</taxon>
        <taxon>Oomycota</taxon>
        <taxon>Peronosporomycetes</taxon>
        <taxon>Peronosporales</taxon>
        <taxon>Peronosporaceae</taxon>
        <taxon>Phytophthora</taxon>
    </lineage>
</organism>
<dbReference type="OMA" id="TMRFLRT"/>
<evidence type="ECO:0000256" key="1">
    <source>
        <dbReference type="ARBA" id="ARBA00004340"/>
    </source>
</evidence>
<evidence type="ECO:0000256" key="3">
    <source>
        <dbReference type="ARBA" id="ARBA00010400"/>
    </source>
</evidence>
<dbReference type="InterPro" id="IPR054463">
    <property type="entry name" value="PexRD54_WY"/>
</dbReference>
<feature type="domain" description="RxLR effector PexRD54 WY" evidence="8">
    <location>
        <begin position="481"/>
        <end position="521"/>
    </location>
</feature>
<evidence type="ECO:0000256" key="4">
    <source>
        <dbReference type="ARBA" id="ARBA00022525"/>
    </source>
</evidence>
<sequence>MLLAAAALVYFDGVSTAAESYMVVPSTQVLSPSGVNSYSTTRLLRIHHSVNNEERGISGPSIELVQGWLKKGMITDDIAGLLTLGKAADDLLTGSLLNAWVSYIKLFNKENPAEKMSMVATLTARFGDEAVATMVEAAKKVPKTAIIAKQVQAEQIQQWLVAGKTPTDVFALLKLKNEGTRLFYQPQLTTWVKYMDEFNTVNPGTQLTSIAILKKYYADDVLAKMIATVRKTSSTSDTAKRLETELLREWFNSMKSPTDILRLLNLHKAGLKASESPLFTVWKNYIQLFNTVDPRFKMDMLEGWLKKDKITEDTFRLLTLGNAADDLLTGSLLNAWVSYIKLFNKENPAEKMSIIATLTARFGDEAVATMVEAAKKVPTSAAIAKQVQAEQIQHWLAAGKVPDDIFVLLKLNKEGTRLFAQPQLNAWVKYMDEFNMAKPERKTTLLSALSTRYNEPTLVQMMIAAKKVPSTNSLALRLQYEQTRFWLRANQNPADIFVMLKLHRAGDTLLSNPLFGAWAKYTADFRKINPGTEFTTMGTMRNYYKDDILTNMILAAGKFSSTSDLARRLEAELLREWYFAAKSPLGVFRLLNLPNTKLKLLESPLYTVWTNYITYFNKVVPNSKVDLLATLTKVYGESNLSRVLIAAEKVPSTKAAATALQKEQSNRWLVAKRDPTEVYFLWHVDKAAAKSPNRLLYGDYVTAYAKRYGLN</sequence>
<evidence type="ECO:0000313" key="10">
    <source>
        <dbReference type="Proteomes" id="UP000005238"/>
    </source>
</evidence>
<dbReference type="Proteomes" id="UP000005238">
    <property type="component" value="Unassembled WGS sequence"/>
</dbReference>
<reference evidence="9" key="2">
    <citation type="submission" date="2015-06" db="UniProtKB">
        <authorList>
            <consortium name="EnsemblProtists"/>
        </authorList>
    </citation>
    <scope>IDENTIFICATION</scope>
    <source>
        <strain evidence="9">Pr102</strain>
    </source>
</reference>
<feature type="chain" id="PRO_5003587513" description="RxLR effector PexRD54 WY domain-containing protein" evidence="7">
    <location>
        <begin position="18"/>
        <end position="711"/>
    </location>
</feature>
<feature type="domain" description="RxLR effector PexRD54 WY" evidence="8">
    <location>
        <begin position="248"/>
        <end position="286"/>
    </location>
</feature>
<dbReference type="EnsemblProtists" id="Phyra78008">
    <property type="protein sequence ID" value="Phyra78008"/>
    <property type="gene ID" value="Phyra78008"/>
</dbReference>
<evidence type="ECO:0000256" key="6">
    <source>
        <dbReference type="ARBA" id="ARBA00023026"/>
    </source>
</evidence>
<evidence type="ECO:0000256" key="2">
    <source>
        <dbReference type="ARBA" id="ARBA00004613"/>
    </source>
</evidence>
<feature type="domain" description="RxLR effector PexRD54 WY" evidence="8">
    <location>
        <begin position="390"/>
        <end position="430"/>
    </location>
</feature>